<feature type="transmembrane region" description="Helical" evidence="6">
    <location>
        <begin position="108"/>
        <end position="134"/>
    </location>
</feature>
<dbReference type="AlphaFoldDB" id="N1PT04"/>
<dbReference type="InterPro" id="IPR052337">
    <property type="entry name" value="SAT4-like"/>
</dbReference>
<name>N1PT04_DOTSN</name>
<evidence type="ECO:0000256" key="6">
    <source>
        <dbReference type="SAM" id="Phobius"/>
    </source>
</evidence>
<feature type="transmembrane region" description="Helical" evidence="6">
    <location>
        <begin position="268"/>
        <end position="291"/>
    </location>
</feature>
<feature type="transmembrane region" description="Helical" evidence="6">
    <location>
        <begin position="30"/>
        <end position="47"/>
    </location>
</feature>
<sequence>IESKCSIGDLLASKKVQAGICGEPVRDRSMTLFATATILFVLAIACATSRALSRGRYFGGAGYGWDDWTLFLCCAPMLGLTVTGYMGVKYGLGQDTWELSVDDIEKCLMLFYVGNTFYAPVVFGTKVAFVLLYLRVWKDGVVFHRVCYVILALLAVALVGFESSTIFLCSPIDYTWKAIRGAQGHCIHRQAQLYTSSSTNVAFDLVVLLLPLPNILALQMNSKKKIGLLFTFVVGFATTAASATQLYYLVTKLNDTQNPMWDFFDIALWRITEMYLSIICCCMPMMAGLGVRSWKRVVSWPSLPSSFHSLVGKSFEGSSNSSM</sequence>
<comment type="similarity">
    <text evidence="5">Belongs to the SAT4 family.</text>
</comment>
<keyword evidence="3 6" id="KW-1133">Transmembrane helix</keyword>
<feature type="transmembrane region" description="Helical" evidence="6">
    <location>
        <begin position="146"/>
        <end position="168"/>
    </location>
</feature>
<evidence type="ECO:0000256" key="2">
    <source>
        <dbReference type="ARBA" id="ARBA00022692"/>
    </source>
</evidence>
<protein>
    <recommendedName>
        <fullName evidence="7">Rhodopsin domain-containing protein</fullName>
    </recommendedName>
</protein>
<dbReference type="InterPro" id="IPR049326">
    <property type="entry name" value="Rhodopsin_dom_fungi"/>
</dbReference>
<organism evidence="8 9">
    <name type="scientific">Dothistroma septosporum (strain NZE10 / CBS 128990)</name>
    <name type="common">Red band needle blight fungus</name>
    <name type="synonym">Mycosphaerella pini</name>
    <dbReference type="NCBI Taxonomy" id="675120"/>
    <lineage>
        <taxon>Eukaryota</taxon>
        <taxon>Fungi</taxon>
        <taxon>Dikarya</taxon>
        <taxon>Ascomycota</taxon>
        <taxon>Pezizomycotina</taxon>
        <taxon>Dothideomycetes</taxon>
        <taxon>Dothideomycetidae</taxon>
        <taxon>Mycosphaerellales</taxon>
        <taxon>Mycosphaerellaceae</taxon>
        <taxon>Dothistroma</taxon>
    </lineage>
</organism>
<keyword evidence="9" id="KW-1185">Reference proteome</keyword>
<evidence type="ECO:0000256" key="3">
    <source>
        <dbReference type="ARBA" id="ARBA00022989"/>
    </source>
</evidence>
<dbReference type="GO" id="GO:0016020">
    <property type="term" value="C:membrane"/>
    <property type="evidence" value="ECO:0007669"/>
    <property type="project" value="UniProtKB-SubCell"/>
</dbReference>
<evidence type="ECO:0000256" key="1">
    <source>
        <dbReference type="ARBA" id="ARBA00004141"/>
    </source>
</evidence>
<keyword evidence="4 6" id="KW-0472">Membrane</keyword>
<evidence type="ECO:0000259" key="7">
    <source>
        <dbReference type="Pfam" id="PF20684"/>
    </source>
</evidence>
<dbReference type="EMBL" id="KB446538">
    <property type="protein sequence ID" value="EME45544.1"/>
    <property type="molecule type" value="Genomic_DNA"/>
</dbReference>
<keyword evidence="2 6" id="KW-0812">Transmembrane</keyword>
<accession>N1PT04</accession>
<evidence type="ECO:0000256" key="4">
    <source>
        <dbReference type="ARBA" id="ARBA00023136"/>
    </source>
</evidence>
<reference evidence="8 9" key="2">
    <citation type="journal article" date="2012" name="PLoS Pathog.">
        <title>Diverse lifestyles and strategies of plant pathogenesis encoded in the genomes of eighteen Dothideomycetes fungi.</title>
        <authorList>
            <person name="Ohm R.A."/>
            <person name="Feau N."/>
            <person name="Henrissat B."/>
            <person name="Schoch C.L."/>
            <person name="Horwitz B.A."/>
            <person name="Barry K.W."/>
            <person name="Condon B.J."/>
            <person name="Copeland A.C."/>
            <person name="Dhillon B."/>
            <person name="Glaser F."/>
            <person name="Hesse C.N."/>
            <person name="Kosti I."/>
            <person name="LaButti K."/>
            <person name="Lindquist E.A."/>
            <person name="Lucas S."/>
            <person name="Salamov A.A."/>
            <person name="Bradshaw R.E."/>
            <person name="Ciuffetti L."/>
            <person name="Hamelin R.C."/>
            <person name="Kema G.H.J."/>
            <person name="Lawrence C."/>
            <person name="Scott J.A."/>
            <person name="Spatafora J.W."/>
            <person name="Turgeon B.G."/>
            <person name="de Wit P.J.G.M."/>
            <person name="Zhong S."/>
            <person name="Goodwin S.B."/>
            <person name="Grigoriev I.V."/>
        </authorList>
    </citation>
    <scope>NUCLEOTIDE SEQUENCE [LARGE SCALE GENOMIC DNA]</scope>
    <source>
        <strain evidence="9">NZE10 / CBS 128990</strain>
    </source>
</reference>
<feature type="non-terminal residue" evidence="8">
    <location>
        <position position="1"/>
    </location>
</feature>
<evidence type="ECO:0000256" key="5">
    <source>
        <dbReference type="ARBA" id="ARBA00038359"/>
    </source>
</evidence>
<dbReference type="OrthoDB" id="2496787at2759"/>
<evidence type="ECO:0000313" key="8">
    <source>
        <dbReference type="EMBL" id="EME45544.1"/>
    </source>
</evidence>
<feature type="non-terminal residue" evidence="8">
    <location>
        <position position="323"/>
    </location>
</feature>
<reference evidence="9" key="1">
    <citation type="journal article" date="2012" name="PLoS Genet.">
        <title>The genomes of the fungal plant pathogens Cladosporium fulvum and Dothistroma septosporum reveal adaptation to different hosts and lifestyles but also signatures of common ancestry.</title>
        <authorList>
            <person name="de Wit P.J.G.M."/>
            <person name="van der Burgt A."/>
            <person name="Oekmen B."/>
            <person name="Stergiopoulos I."/>
            <person name="Abd-Elsalam K.A."/>
            <person name="Aerts A.L."/>
            <person name="Bahkali A.H."/>
            <person name="Beenen H.G."/>
            <person name="Chettri P."/>
            <person name="Cox M.P."/>
            <person name="Datema E."/>
            <person name="de Vries R.P."/>
            <person name="Dhillon B."/>
            <person name="Ganley A.R."/>
            <person name="Griffiths S.A."/>
            <person name="Guo Y."/>
            <person name="Hamelin R.C."/>
            <person name="Henrissat B."/>
            <person name="Kabir M.S."/>
            <person name="Jashni M.K."/>
            <person name="Kema G."/>
            <person name="Klaubauf S."/>
            <person name="Lapidus A."/>
            <person name="Levasseur A."/>
            <person name="Lindquist E."/>
            <person name="Mehrabi R."/>
            <person name="Ohm R.A."/>
            <person name="Owen T.J."/>
            <person name="Salamov A."/>
            <person name="Schwelm A."/>
            <person name="Schijlen E."/>
            <person name="Sun H."/>
            <person name="van den Burg H.A."/>
            <person name="van Ham R.C.H.J."/>
            <person name="Zhang S."/>
            <person name="Goodwin S.B."/>
            <person name="Grigoriev I.V."/>
            <person name="Collemare J."/>
            <person name="Bradshaw R.E."/>
        </authorList>
    </citation>
    <scope>NUCLEOTIDE SEQUENCE [LARGE SCALE GENOMIC DNA]</scope>
    <source>
        <strain evidence="9">NZE10 / CBS 128990</strain>
    </source>
</reference>
<dbReference type="eggNOG" id="ENOG502SKG6">
    <property type="taxonomic scope" value="Eukaryota"/>
</dbReference>
<dbReference type="Pfam" id="PF20684">
    <property type="entry name" value="Fung_rhodopsin"/>
    <property type="match status" value="1"/>
</dbReference>
<dbReference type="HOGENOM" id="CLU_028200_6_4_1"/>
<feature type="transmembrane region" description="Helical" evidence="6">
    <location>
        <begin position="68"/>
        <end position="88"/>
    </location>
</feature>
<dbReference type="PANTHER" id="PTHR33048">
    <property type="entry name" value="PTH11-LIKE INTEGRAL MEMBRANE PROTEIN (AFU_ORTHOLOGUE AFUA_5G11245)"/>
    <property type="match status" value="1"/>
</dbReference>
<gene>
    <name evidence="8" type="ORF">DOTSEDRAFT_102791</name>
</gene>
<dbReference type="Proteomes" id="UP000016933">
    <property type="component" value="Unassembled WGS sequence"/>
</dbReference>
<evidence type="ECO:0000313" key="9">
    <source>
        <dbReference type="Proteomes" id="UP000016933"/>
    </source>
</evidence>
<feature type="domain" description="Rhodopsin" evidence="7">
    <location>
        <begin position="56"/>
        <end position="288"/>
    </location>
</feature>
<dbReference type="PANTHER" id="PTHR33048:SF47">
    <property type="entry name" value="INTEGRAL MEMBRANE PROTEIN-RELATED"/>
    <property type="match status" value="1"/>
</dbReference>
<comment type="subcellular location">
    <subcellularLocation>
        <location evidence="1">Membrane</location>
        <topology evidence="1">Multi-pass membrane protein</topology>
    </subcellularLocation>
</comment>
<proteinExistence type="inferred from homology"/>
<feature type="transmembrane region" description="Helical" evidence="6">
    <location>
        <begin position="226"/>
        <end position="248"/>
    </location>
</feature>